<keyword evidence="2" id="KW-0677">Repeat</keyword>
<sequence>MSAAQQPPGWSDSEEQPRGGKPGATSRPPRPRRRAPGNGAAPAPDDTLRECALSSPDDSGGDMYELAAPGAAPAAANSQAAARRPGAGTRVDQYEIIRSLGHGGLGEVYLARDLRLGRLVALKRLTTSNPNVTKRFLREAQSGVRCCHENIVATHGLGSYRGEPYLVLEYLEGQTLRQWMRAQAASAGESAPVTPSRAVAMMLPVVRALSHAHARGIVHRDLKPENIMLTRAGSIKVLDFGIASLLEAASADESEHAASDALDPSSDFALIFNSGLGSTCRYMSPEQLGVGEVDHRSDIWAVGIILFELVTGRHPVPTGSTWELLSVADRDDPMPSVIQSVPDLRAELGPLASIIDRCLLKRAEHRMPSARALLAELEAFAPERGSAQLGEDGNPFAGLTAFQESDAGRFFGRDRDIDQVVGDLRSRPLVALAGPSGAGKSSLVRAGVIPALKRSGEGWDTQVLRPGRAPLYSLAALLEAITQDIAHSVADADASATIQLGDTLVDSASSAALAPLVERIGAEPGYLGTRLRAHASSEGRRLLIFVDQLEELFTLGAPASERISFLASLSAAADDPASPLRVLVAIRSDFIDRLTEKRQFGKVITRGLLLLPPMEPDGMRQALLGPLAEVDYHFESHDLVQRMVEALDQTSGSLPLLQFTAARLWELRDIGRRLLTEASYEQIGGVAGALATHADAVLADLTPPRQAVARSVFERLVTPERTRALVSVAELHTLHADVATVDEIIQHLTVMRLLVIERGERSDERMVELVHESLIERWPTLARWLDENQEDAAFLARLRAAARDWERNGRPSRLLWTGAAALEAQAWQQRCGSSLVPGEKQFLAAVEGAARRARRMQRNWAAVLAAAGVITLVAIALGTLAWQQSRASARAAALAQQERQARSLAAESAERAILQAERARDAARLAAVRAMHHDPTTQIALLREIEHRSEPPPGAAVEAKRLLQEPIARTVFSEHTGALSAVRFSPDGQRVASASSDATVRIWRVDGAGETTVLRGHSDMVTSVDFSPDGRRVASASRDKSVRVWRADGTGDERILIGHEGVVSSVRFSPDGRFLVSASEDASVRVWNADGTGTPRIFRDHDEAVHSAEFSPDGARIAATSADKTIRIWNADGSGTPLVLRGHEADVWTARFSPDGKRLVSTSYDNTMRIWNTDGSATPLVLRGHEVAVVAADFSPDGQRVVSASYDNSVRIWNADGTGTPLSLRGHDDWVMDVAFSPDGAHVVSASMDKSARIWPSHSSDELVVLRGHLDQVWSADFSPDGQRVVSASLDGSVRIWNADGTGTPVVLRGHENEVLSTRFSPDGKRVVSGSMDKSVRIWNSDGSGRPTVLRGHQSWVTATSFSPDGQRVLSTSADQTVRIWELDGSRDPVVLRGHNNIVVSASFSPDGQRVASASRDGTVRVWNADGSGASRIIPDHGEAVWSVSFSPDGRRLASASSDRTIRVWNAHGNGSPVILRGHEDGITSVDFSPDGQRILSGSKDKTIRIWNADGHGPPQILSRYKGAVHTAQFSPDGQSMVSSSDDWTVQILRDLRPVALEDPDLWTSTSYCLPVARRVALLGVDEELAAQNLAKCQQRVALARQARAAKSL</sequence>
<dbReference type="EMBL" id="CP001804">
    <property type="protein sequence ID" value="ACY13986.1"/>
    <property type="molecule type" value="Genomic_DNA"/>
</dbReference>
<evidence type="ECO:0000313" key="7">
    <source>
        <dbReference type="Proteomes" id="UP000001880"/>
    </source>
</evidence>
<dbReference type="Gene3D" id="1.10.510.10">
    <property type="entry name" value="Transferase(Phosphotransferase) domain 1"/>
    <property type="match status" value="1"/>
</dbReference>
<dbReference type="InterPro" id="IPR011009">
    <property type="entry name" value="Kinase-like_dom_sf"/>
</dbReference>
<dbReference type="PROSITE" id="PS00108">
    <property type="entry name" value="PROTEIN_KINASE_ST"/>
    <property type="match status" value="1"/>
</dbReference>
<feature type="repeat" description="WD" evidence="3">
    <location>
        <begin position="1098"/>
        <end position="1130"/>
    </location>
</feature>
<dbReference type="Gene3D" id="3.30.200.20">
    <property type="entry name" value="Phosphorylase Kinase, domain 1"/>
    <property type="match status" value="1"/>
</dbReference>
<dbReference type="CDD" id="cd00200">
    <property type="entry name" value="WD40"/>
    <property type="match status" value="2"/>
</dbReference>
<dbReference type="InterPro" id="IPR020472">
    <property type="entry name" value="WD40_PAC1"/>
</dbReference>
<proteinExistence type="predicted"/>
<dbReference type="PROSITE" id="PS50294">
    <property type="entry name" value="WD_REPEATS_REGION"/>
    <property type="match status" value="13"/>
</dbReference>
<keyword evidence="6" id="KW-0418">Kinase</keyword>
<feature type="repeat" description="WD" evidence="3">
    <location>
        <begin position="1014"/>
        <end position="1045"/>
    </location>
</feature>
<reference evidence="6 7" key="1">
    <citation type="journal article" date="2010" name="Stand. Genomic Sci.">
        <title>Complete genome sequence of Haliangium ochraceum type strain (SMP-2).</title>
        <authorList>
            <consortium name="US DOE Joint Genome Institute (JGI-PGF)"/>
            <person name="Ivanova N."/>
            <person name="Daum C."/>
            <person name="Lang E."/>
            <person name="Abt B."/>
            <person name="Kopitz M."/>
            <person name="Saunders E."/>
            <person name="Lapidus A."/>
            <person name="Lucas S."/>
            <person name="Glavina Del Rio T."/>
            <person name="Nolan M."/>
            <person name="Tice H."/>
            <person name="Copeland A."/>
            <person name="Cheng J.F."/>
            <person name="Chen F."/>
            <person name="Bruce D."/>
            <person name="Goodwin L."/>
            <person name="Pitluck S."/>
            <person name="Mavromatis K."/>
            <person name="Pati A."/>
            <person name="Mikhailova N."/>
            <person name="Chen A."/>
            <person name="Palaniappan K."/>
            <person name="Land M."/>
            <person name="Hauser L."/>
            <person name="Chang Y.J."/>
            <person name="Jeffries C.D."/>
            <person name="Detter J.C."/>
            <person name="Brettin T."/>
            <person name="Rohde M."/>
            <person name="Goker M."/>
            <person name="Bristow J."/>
            <person name="Markowitz V."/>
            <person name="Eisen J.A."/>
            <person name="Hugenholtz P."/>
            <person name="Kyrpides N.C."/>
            <person name="Klenk H.P."/>
        </authorList>
    </citation>
    <scope>NUCLEOTIDE SEQUENCE [LARGE SCALE GENOMIC DNA]</scope>
    <source>
        <strain evidence="7">DSM 14365 / CIP 107738 / JCM 11303 / AJ 13395 / SMP-2</strain>
    </source>
</reference>
<dbReference type="InterPro" id="IPR008271">
    <property type="entry name" value="Ser/Thr_kinase_AS"/>
</dbReference>
<feature type="repeat" description="WD" evidence="3">
    <location>
        <begin position="1350"/>
        <end position="1391"/>
    </location>
</feature>
<dbReference type="PROSITE" id="PS50011">
    <property type="entry name" value="PROTEIN_KINASE_DOM"/>
    <property type="match status" value="1"/>
</dbReference>
<dbReference type="PANTHER" id="PTHR44129">
    <property type="entry name" value="WD REPEAT-CONTAINING PROTEIN POP1"/>
    <property type="match status" value="1"/>
</dbReference>
<dbReference type="SUPFAM" id="SSF52540">
    <property type="entry name" value="P-loop containing nucleoside triphosphate hydrolases"/>
    <property type="match status" value="1"/>
</dbReference>
<dbReference type="SMART" id="SM00320">
    <property type="entry name" value="WD40"/>
    <property type="match status" value="14"/>
</dbReference>
<dbReference type="RefSeq" id="WP_012826595.1">
    <property type="nucleotide sequence ID" value="NC_013440.1"/>
</dbReference>
<dbReference type="SUPFAM" id="SSF56112">
    <property type="entry name" value="Protein kinase-like (PK-like)"/>
    <property type="match status" value="1"/>
</dbReference>
<feature type="region of interest" description="Disordered" evidence="4">
    <location>
        <begin position="1"/>
        <end position="66"/>
    </location>
</feature>
<keyword evidence="6" id="KW-0808">Transferase</keyword>
<evidence type="ECO:0000256" key="4">
    <source>
        <dbReference type="SAM" id="MobiDB-lite"/>
    </source>
</evidence>
<dbReference type="CDD" id="cd14014">
    <property type="entry name" value="STKc_PknB_like"/>
    <property type="match status" value="1"/>
</dbReference>
<dbReference type="eggNOG" id="COG0515">
    <property type="taxonomic scope" value="Bacteria"/>
</dbReference>
<feature type="repeat" description="WD" evidence="3">
    <location>
        <begin position="1182"/>
        <end position="1214"/>
    </location>
</feature>
<dbReference type="Pfam" id="PF20703">
    <property type="entry name" value="nSTAND1"/>
    <property type="match status" value="1"/>
</dbReference>
<feature type="repeat" description="WD" evidence="3">
    <location>
        <begin position="1056"/>
        <end position="1088"/>
    </location>
</feature>
<dbReference type="Gene3D" id="3.40.50.300">
    <property type="entry name" value="P-loop containing nucleotide triphosphate hydrolases"/>
    <property type="match status" value="1"/>
</dbReference>
<evidence type="ECO:0000256" key="3">
    <source>
        <dbReference type="PROSITE-ProRule" id="PRU00221"/>
    </source>
</evidence>
<feature type="repeat" description="WD" evidence="3">
    <location>
        <begin position="1224"/>
        <end position="1265"/>
    </location>
</feature>
<name>D0LUU6_HALO1</name>
<feature type="repeat" description="WD" evidence="3">
    <location>
        <begin position="1476"/>
        <end position="1508"/>
    </location>
</feature>
<evidence type="ECO:0000259" key="5">
    <source>
        <dbReference type="PROSITE" id="PS50011"/>
    </source>
</evidence>
<dbReference type="PROSITE" id="PS00678">
    <property type="entry name" value="WD_REPEATS_1"/>
    <property type="match status" value="1"/>
</dbReference>
<organism evidence="6 7">
    <name type="scientific">Haliangium ochraceum (strain DSM 14365 / JCM 11303 / SMP-2)</name>
    <dbReference type="NCBI Taxonomy" id="502025"/>
    <lineage>
        <taxon>Bacteria</taxon>
        <taxon>Pseudomonadati</taxon>
        <taxon>Myxococcota</taxon>
        <taxon>Polyangia</taxon>
        <taxon>Haliangiales</taxon>
        <taxon>Kofleriaceae</taxon>
        <taxon>Haliangium</taxon>
    </lineage>
</organism>
<dbReference type="InterPro" id="IPR019775">
    <property type="entry name" value="WD40_repeat_CS"/>
</dbReference>
<evidence type="ECO:0000256" key="1">
    <source>
        <dbReference type="ARBA" id="ARBA00022574"/>
    </source>
</evidence>
<dbReference type="OrthoDB" id="5391607at2"/>
<dbReference type="GO" id="GO:0004674">
    <property type="term" value="F:protein serine/threonine kinase activity"/>
    <property type="evidence" value="ECO:0007669"/>
    <property type="project" value="UniProtKB-KW"/>
</dbReference>
<dbReference type="SMART" id="SM00220">
    <property type="entry name" value="S_TKc"/>
    <property type="match status" value="1"/>
</dbReference>
<accession>D0LUU6</accession>
<feature type="domain" description="Protein kinase" evidence="5">
    <location>
        <begin position="94"/>
        <end position="381"/>
    </location>
</feature>
<keyword evidence="1 3" id="KW-0853">WD repeat</keyword>
<dbReference type="Gene3D" id="2.130.10.10">
    <property type="entry name" value="YVTN repeat-like/Quinoprotein amine dehydrogenase"/>
    <property type="match status" value="5"/>
</dbReference>
<dbReference type="PRINTS" id="PR00320">
    <property type="entry name" value="GPROTEINBRPT"/>
</dbReference>
<keyword evidence="7" id="KW-1185">Reference proteome</keyword>
<protein>
    <submittedName>
        <fullName evidence="6">Serine/threonine protein kinase with WD40 repeats</fullName>
    </submittedName>
</protein>
<gene>
    <name evidence="6" type="ordered locus">Hoch_1432</name>
</gene>
<keyword evidence="6" id="KW-0723">Serine/threonine-protein kinase</keyword>
<dbReference type="InterPro" id="IPR015943">
    <property type="entry name" value="WD40/YVTN_repeat-like_dom_sf"/>
</dbReference>
<dbReference type="Proteomes" id="UP000001880">
    <property type="component" value="Chromosome"/>
</dbReference>
<dbReference type="Pfam" id="PF00400">
    <property type="entry name" value="WD40"/>
    <property type="match status" value="14"/>
</dbReference>
<dbReference type="eggNOG" id="COG1672">
    <property type="taxonomic scope" value="Bacteria"/>
</dbReference>
<feature type="repeat" description="WD" evidence="3">
    <location>
        <begin position="1140"/>
        <end position="1172"/>
    </location>
</feature>
<evidence type="ECO:0000256" key="2">
    <source>
        <dbReference type="ARBA" id="ARBA00022737"/>
    </source>
</evidence>
<dbReference type="PROSITE" id="PS50082">
    <property type="entry name" value="WD_REPEATS_2"/>
    <property type="match status" value="13"/>
</dbReference>
<feature type="repeat" description="WD" evidence="3">
    <location>
        <begin position="1308"/>
        <end position="1340"/>
    </location>
</feature>
<dbReference type="InterPro" id="IPR001680">
    <property type="entry name" value="WD40_rpt"/>
</dbReference>
<feature type="repeat" description="WD" evidence="3">
    <location>
        <begin position="1266"/>
        <end position="1298"/>
    </location>
</feature>
<dbReference type="Pfam" id="PF00069">
    <property type="entry name" value="Pkinase"/>
    <property type="match status" value="1"/>
</dbReference>
<evidence type="ECO:0000313" key="6">
    <source>
        <dbReference type="EMBL" id="ACY13986.1"/>
    </source>
</evidence>
<feature type="repeat" description="WD" evidence="3">
    <location>
        <begin position="1392"/>
        <end position="1424"/>
    </location>
</feature>
<dbReference type="SUPFAM" id="SSF50978">
    <property type="entry name" value="WD40 repeat-like"/>
    <property type="match status" value="2"/>
</dbReference>
<dbReference type="InterPro" id="IPR036322">
    <property type="entry name" value="WD40_repeat_dom_sf"/>
</dbReference>
<dbReference type="HOGENOM" id="CLU_002352_1_0_7"/>
<dbReference type="KEGG" id="hoh:Hoch_1432"/>
<feature type="repeat" description="WD" evidence="3">
    <location>
        <begin position="972"/>
        <end position="1013"/>
    </location>
</feature>
<dbReference type="GO" id="GO:0005524">
    <property type="term" value="F:ATP binding"/>
    <property type="evidence" value="ECO:0007669"/>
    <property type="project" value="InterPro"/>
</dbReference>
<dbReference type="InterPro" id="IPR049052">
    <property type="entry name" value="nSTAND1"/>
</dbReference>
<feature type="repeat" description="WD" evidence="3">
    <location>
        <begin position="1434"/>
        <end position="1466"/>
    </location>
</feature>
<dbReference type="eggNOG" id="COG2319">
    <property type="taxonomic scope" value="Bacteria"/>
</dbReference>
<dbReference type="STRING" id="502025.Hoch_1432"/>
<dbReference type="InterPro" id="IPR027417">
    <property type="entry name" value="P-loop_NTPase"/>
</dbReference>
<dbReference type="InterPro" id="IPR050349">
    <property type="entry name" value="WD_LIS1/nudF_dynein_reg"/>
</dbReference>
<dbReference type="InterPro" id="IPR000719">
    <property type="entry name" value="Prot_kinase_dom"/>
</dbReference>